<keyword evidence="2" id="KW-1185">Reference proteome</keyword>
<dbReference type="Proteomes" id="UP001222027">
    <property type="component" value="Unassembled WGS sequence"/>
</dbReference>
<accession>A0AAV8QM01</accession>
<dbReference type="AlphaFoldDB" id="A0AAV8QM01"/>
<organism evidence="1 2">
    <name type="scientific">Ensete ventricosum</name>
    <name type="common">Abyssinian banana</name>
    <name type="synonym">Musa ensete</name>
    <dbReference type="NCBI Taxonomy" id="4639"/>
    <lineage>
        <taxon>Eukaryota</taxon>
        <taxon>Viridiplantae</taxon>
        <taxon>Streptophyta</taxon>
        <taxon>Embryophyta</taxon>
        <taxon>Tracheophyta</taxon>
        <taxon>Spermatophyta</taxon>
        <taxon>Magnoliopsida</taxon>
        <taxon>Liliopsida</taxon>
        <taxon>Zingiberales</taxon>
        <taxon>Musaceae</taxon>
        <taxon>Ensete</taxon>
    </lineage>
</organism>
<dbReference type="EMBL" id="JAQQAF010000006">
    <property type="protein sequence ID" value="KAJ8479636.1"/>
    <property type="molecule type" value="Genomic_DNA"/>
</dbReference>
<gene>
    <name evidence="1" type="ORF">OPV22_023363</name>
</gene>
<proteinExistence type="predicted"/>
<comment type="caution">
    <text evidence="1">The sequence shown here is derived from an EMBL/GenBank/DDBJ whole genome shotgun (WGS) entry which is preliminary data.</text>
</comment>
<evidence type="ECO:0000313" key="2">
    <source>
        <dbReference type="Proteomes" id="UP001222027"/>
    </source>
</evidence>
<reference evidence="1 2" key="1">
    <citation type="submission" date="2022-12" db="EMBL/GenBank/DDBJ databases">
        <title>Chromosome-scale assembly of the Ensete ventricosum genome.</title>
        <authorList>
            <person name="Dussert Y."/>
            <person name="Stocks J."/>
            <person name="Wendawek A."/>
            <person name="Woldeyes F."/>
            <person name="Nichols R.A."/>
            <person name="Borrell J.S."/>
        </authorList>
    </citation>
    <scope>NUCLEOTIDE SEQUENCE [LARGE SCALE GENOMIC DNA]</scope>
    <source>
        <strain evidence="2">cv. Maze</strain>
        <tissue evidence="1">Seeds</tissue>
    </source>
</reference>
<sequence length="72" mass="8476">MGSNERQLLTRFAATKSLRFSCSHRAGRRCIHYREEAVLIEQQPNETVGSIYQLPLRLLFQKESCWWCQSLC</sequence>
<evidence type="ECO:0000313" key="1">
    <source>
        <dbReference type="EMBL" id="KAJ8479636.1"/>
    </source>
</evidence>
<name>A0AAV8QM01_ENSVE</name>
<protein>
    <submittedName>
        <fullName evidence="1">Uncharacterized protein</fullName>
    </submittedName>
</protein>